<dbReference type="CDD" id="cd14752">
    <property type="entry name" value="GH31_N"/>
    <property type="match status" value="1"/>
</dbReference>
<gene>
    <name evidence="13" type="ORF">HYH02_012648</name>
</gene>
<comment type="subcellular location">
    <subcellularLocation>
        <location evidence="1">Membrane</location>
    </subcellularLocation>
</comment>
<dbReference type="PANTHER" id="PTHR22762">
    <property type="entry name" value="ALPHA-GLUCOSIDASE"/>
    <property type="match status" value="1"/>
</dbReference>
<evidence type="ECO:0000313" key="14">
    <source>
        <dbReference type="Proteomes" id="UP000613740"/>
    </source>
</evidence>
<keyword evidence="4" id="KW-0472">Membrane</keyword>
<keyword evidence="14" id="KW-1185">Reference proteome</keyword>
<dbReference type="InterPro" id="IPR025887">
    <property type="entry name" value="Glyco_hydro_31_N_dom"/>
</dbReference>
<dbReference type="CDD" id="cd06602">
    <property type="entry name" value="GH31_MGAM_SI_GAA"/>
    <property type="match status" value="1"/>
</dbReference>
<evidence type="ECO:0000256" key="2">
    <source>
        <dbReference type="ARBA" id="ARBA00007806"/>
    </source>
</evidence>
<dbReference type="CDD" id="cd00111">
    <property type="entry name" value="Trefoil"/>
    <property type="match status" value="1"/>
</dbReference>
<dbReference type="OrthoDB" id="526025at2759"/>
<dbReference type="EMBL" id="JAEHOD010000062">
    <property type="protein sequence ID" value="KAG2433530.1"/>
    <property type="molecule type" value="Genomic_DNA"/>
</dbReference>
<name>A0A835T6T3_9CHLO</name>
<feature type="region of interest" description="Disordered" evidence="10">
    <location>
        <begin position="1217"/>
        <end position="1239"/>
    </location>
</feature>
<dbReference type="Pfam" id="PF13802">
    <property type="entry name" value="Gal_mutarotas_2"/>
    <property type="match status" value="1"/>
</dbReference>
<organism evidence="13 14">
    <name type="scientific">Chlamydomonas schloesseri</name>
    <dbReference type="NCBI Taxonomy" id="2026947"/>
    <lineage>
        <taxon>Eukaryota</taxon>
        <taxon>Viridiplantae</taxon>
        <taxon>Chlorophyta</taxon>
        <taxon>core chlorophytes</taxon>
        <taxon>Chlorophyceae</taxon>
        <taxon>CS clade</taxon>
        <taxon>Chlamydomonadales</taxon>
        <taxon>Chlamydomonadaceae</taxon>
        <taxon>Chlamydomonas</taxon>
    </lineage>
</organism>
<dbReference type="Gene3D" id="4.10.110.10">
    <property type="entry name" value="Spasmolytic Protein, domain 1"/>
    <property type="match status" value="1"/>
</dbReference>
<dbReference type="SUPFAM" id="SSF57492">
    <property type="entry name" value="Trefoil"/>
    <property type="match status" value="1"/>
</dbReference>
<feature type="region of interest" description="Disordered" evidence="10">
    <location>
        <begin position="1100"/>
        <end position="1123"/>
    </location>
</feature>
<feature type="region of interest" description="Disordered" evidence="10">
    <location>
        <begin position="1161"/>
        <end position="1202"/>
    </location>
</feature>
<feature type="compositionally biased region" description="Gly residues" evidence="10">
    <location>
        <begin position="1106"/>
        <end position="1123"/>
    </location>
</feature>
<evidence type="ECO:0000256" key="8">
    <source>
        <dbReference type="ARBA" id="ARBA00041343"/>
    </source>
</evidence>
<comment type="similarity">
    <text evidence="2">Belongs to the glycosyl hydrolase 31 family.</text>
</comment>
<feature type="disulfide bond" evidence="9">
    <location>
        <begin position="36"/>
        <end position="51"/>
    </location>
</feature>
<keyword evidence="5 9" id="KW-1015">Disulfide bond</keyword>
<comment type="caution">
    <text evidence="13">The sequence shown here is derived from an EMBL/GenBank/DDBJ whole genome shotgun (WGS) entry which is preliminary data.</text>
</comment>
<dbReference type="InterPro" id="IPR011013">
    <property type="entry name" value="Gal_mutarotase_sf_dom"/>
</dbReference>
<reference evidence="13" key="1">
    <citation type="journal article" date="2020" name="bioRxiv">
        <title>Comparative genomics of Chlamydomonas.</title>
        <authorList>
            <person name="Craig R.J."/>
            <person name="Hasan A.R."/>
            <person name="Ness R.W."/>
            <person name="Keightley P.D."/>
        </authorList>
    </citation>
    <scope>NUCLEOTIDE SEQUENCE</scope>
    <source>
        <strain evidence="13">CCAP 11/173</strain>
    </source>
</reference>
<dbReference type="GO" id="GO:0030246">
    <property type="term" value="F:carbohydrate binding"/>
    <property type="evidence" value="ECO:0007669"/>
    <property type="project" value="InterPro"/>
</dbReference>
<dbReference type="Pfam" id="PF00088">
    <property type="entry name" value="Trefoil"/>
    <property type="match status" value="1"/>
</dbReference>
<dbReference type="Proteomes" id="UP000613740">
    <property type="component" value="Unassembled WGS sequence"/>
</dbReference>
<dbReference type="InterPro" id="IPR044913">
    <property type="entry name" value="P_trefoil_dom_sf"/>
</dbReference>
<dbReference type="InterPro" id="IPR000519">
    <property type="entry name" value="P_trefoil_dom"/>
</dbReference>
<dbReference type="SUPFAM" id="SSF51445">
    <property type="entry name" value="(Trans)glycosidases"/>
    <property type="match status" value="1"/>
</dbReference>
<dbReference type="PROSITE" id="PS51448">
    <property type="entry name" value="P_TREFOIL_2"/>
    <property type="match status" value="1"/>
</dbReference>
<dbReference type="PROSITE" id="PS00129">
    <property type="entry name" value="GLYCOSYL_HYDROL_F31_1"/>
    <property type="match status" value="1"/>
</dbReference>
<protein>
    <recommendedName>
        <fullName evidence="8">Maltase</fullName>
    </recommendedName>
</protein>
<keyword evidence="7" id="KW-0326">Glycosidase</keyword>
<evidence type="ECO:0000256" key="9">
    <source>
        <dbReference type="PROSITE-ProRule" id="PRU00779"/>
    </source>
</evidence>
<keyword evidence="6" id="KW-0325">Glycoprotein</keyword>
<dbReference type="Pfam" id="PF01055">
    <property type="entry name" value="Glyco_hydro_31_2nd"/>
    <property type="match status" value="1"/>
</dbReference>
<dbReference type="Gene3D" id="3.20.20.80">
    <property type="entry name" value="Glycosidases"/>
    <property type="match status" value="2"/>
</dbReference>
<evidence type="ECO:0000259" key="12">
    <source>
        <dbReference type="PROSITE" id="PS51448"/>
    </source>
</evidence>
<dbReference type="SMART" id="SM00018">
    <property type="entry name" value="PD"/>
    <property type="match status" value="1"/>
</dbReference>
<feature type="region of interest" description="Disordered" evidence="10">
    <location>
        <begin position="177"/>
        <end position="274"/>
    </location>
</feature>
<evidence type="ECO:0000313" key="13">
    <source>
        <dbReference type="EMBL" id="KAG2433530.1"/>
    </source>
</evidence>
<dbReference type="InterPro" id="IPR000322">
    <property type="entry name" value="Glyco_hydro_31_TIM"/>
</dbReference>
<feature type="compositionally biased region" description="Low complexity" evidence="10">
    <location>
        <begin position="188"/>
        <end position="206"/>
    </location>
</feature>
<feature type="domain" description="P-type" evidence="12">
    <location>
        <begin position="25"/>
        <end position="109"/>
    </location>
</feature>
<comment type="caution">
    <text evidence="9">Lacks conserved residue(s) required for the propagation of feature annotation.</text>
</comment>
<evidence type="ECO:0000256" key="10">
    <source>
        <dbReference type="SAM" id="MobiDB-lite"/>
    </source>
</evidence>
<evidence type="ECO:0000256" key="6">
    <source>
        <dbReference type="ARBA" id="ARBA00023180"/>
    </source>
</evidence>
<dbReference type="InterPro" id="IPR030458">
    <property type="entry name" value="Glyco_hydro_31_AS"/>
</dbReference>
<dbReference type="GO" id="GO:0016020">
    <property type="term" value="C:membrane"/>
    <property type="evidence" value="ECO:0007669"/>
    <property type="project" value="UniProtKB-SubCell"/>
</dbReference>
<dbReference type="PANTHER" id="PTHR22762:SF133">
    <property type="entry name" value="P-TYPE DOMAIN-CONTAINING PROTEIN"/>
    <property type="match status" value="1"/>
</dbReference>
<dbReference type="Pfam" id="PF21365">
    <property type="entry name" value="Glyco_hydro_31_3rd"/>
    <property type="match status" value="1"/>
</dbReference>
<evidence type="ECO:0000256" key="7">
    <source>
        <dbReference type="ARBA" id="ARBA00023295"/>
    </source>
</evidence>
<dbReference type="SUPFAM" id="SSF51011">
    <property type="entry name" value="Glycosyl hydrolase domain"/>
    <property type="match status" value="1"/>
</dbReference>
<dbReference type="SUPFAM" id="SSF74650">
    <property type="entry name" value="Galactose mutarotase-like"/>
    <property type="match status" value="1"/>
</dbReference>
<proteinExistence type="inferred from homology"/>
<dbReference type="Gene3D" id="2.60.40.1180">
    <property type="entry name" value="Golgi alpha-mannosidase II"/>
    <property type="match status" value="1"/>
</dbReference>
<evidence type="ECO:0000256" key="5">
    <source>
        <dbReference type="ARBA" id="ARBA00023157"/>
    </source>
</evidence>
<dbReference type="InterPro" id="IPR048395">
    <property type="entry name" value="Glyco_hydro_31_C"/>
</dbReference>
<keyword evidence="11" id="KW-0732">Signal</keyword>
<feature type="compositionally biased region" description="Polar residues" evidence="10">
    <location>
        <begin position="1167"/>
        <end position="1186"/>
    </location>
</feature>
<dbReference type="GO" id="GO:0004553">
    <property type="term" value="F:hydrolase activity, hydrolyzing O-glycosyl compounds"/>
    <property type="evidence" value="ECO:0007669"/>
    <property type="project" value="InterPro"/>
</dbReference>
<dbReference type="InterPro" id="IPR017853">
    <property type="entry name" value="GH"/>
</dbReference>
<dbReference type="GO" id="GO:0005975">
    <property type="term" value="P:carbohydrate metabolic process"/>
    <property type="evidence" value="ECO:0007669"/>
    <property type="project" value="InterPro"/>
</dbReference>
<accession>A0A835T6T3</accession>
<evidence type="ECO:0000256" key="11">
    <source>
        <dbReference type="SAM" id="SignalP"/>
    </source>
</evidence>
<evidence type="ECO:0000256" key="3">
    <source>
        <dbReference type="ARBA" id="ARBA00022801"/>
    </source>
</evidence>
<evidence type="ECO:0000256" key="4">
    <source>
        <dbReference type="ARBA" id="ARBA00023136"/>
    </source>
</evidence>
<feature type="chain" id="PRO_5032903753" description="Maltase" evidence="11">
    <location>
        <begin position="21"/>
        <end position="1300"/>
    </location>
</feature>
<evidence type="ECO:0000256" key="1">
    <source>
        <dbReference type="ARBA" id="ARBA00004370"/>
    </source>
</evidence>
<sequence length="1300" mass="137571">MPPYAYLVVLLLLLHSRAGALRAEKACSPEGPRSDCGYYGIQQAECEQRGCCWSPTAAAPAAAVAAATTASSGVHGSRASRRAPHGTDNSSYYNGKEAANDIPWCFHPNAVQTVYVVQSVEKGDPGGAGAVTRLLLQLRPGPAAVPELGPDFEMLQVELQQQTPQHLYLRITPVASPAARGTGDSADQPQPQTQQQERWRVPEQLLPRPPPPTALPHDPLYELQLPQPGDDFSLRVTRRSAGDRAARQPHAKPSRTASGSDSGYGDRQPMRHTMSGAGEAEPLLEVKAEEEAEPRAAVQAAEPLLELLGGGCVVFKPQYLQLRLRVPADTNLYGMGETTLPEGLRLRRDGAPRALWNSDTPAAAVGVNLYGSHPMLYGIRPQSGGAAWGLFLANSNAMEFAAGSEDATFRLTGGELELWLLAGPSPEAVTRQYLQVAGRPALPPRWALGFHQSRYGYADMAELEAVVAGFEAAGLPLEVLWSDIDLYDRARMFTTDPDRYPEQRLRGLLDRLHASGRRWVPIVDCGITALPGQAYPPYERGLRDGVFLRDSGGREPLLGQVWSGPTHWPDFLHPNISDYWGGLLSDMAARLPYDGLWLDMNEPSNFCTGQCRLRRGGAGASANNTQIAGTSGDRVAGGESATASTTAAATATAAVSPATVMGLQWRRWQRRQQLGISCDLDCTAPSADDPLSNPPYAVNNGNRRAPLYVNTVPMNAVGYGGVRAYDSHNLYALAEVAITYGALQQILPGSRPFILTRSTWSGSGRYAAHWSGDNGASWSDLRRGGGSLLAASLAGLAVAGADVCGFWGDTTEQLCARWLAAGSFYTFTRDHSDHSPQEPYRFPAAAQAARNSLRARYALLPYLYTALYGVNTGRAGTVARPLAWEFPADPRMADLDTQWLLGDALLVAPVLQPDTDWTEVQFPTGPRSTWCRFSDLGDCHTGPAQHLVLSPLGSEPPLFLRAGAIIPTQPFRPAATTTAEVAASPLALTALLAPVSEASGGGGGGSSFVGGGSGEAEPRGATVAANVMDRKEEVVALEKTAEEEEYPDVDWAATGLLYADNGTDPVVDGPGCLRAVLRAGAVLAAGTGYLAYEVQLAPPPPPRGTGATGAGGAGSRGRGGGEGADTDVRLLRVAEVVVVGLVLPPGAGGFEVEVEGGQAPVAEQAKSDQSAEQPQVQSLYRTQSRSPVARRPGERAASKGIHGAYAHGPASAAIRRLRGGQSPASGTAQAAMPGARSVHAHTVGDAAATARTPVPSAAVEFDAVRQLLRVRGLDLSAVAPFRLVWRPHANNSSNPSVSMA</sequence>
<dbReference type="InterPro" id="IPR013780">
    <property type="entry name" value="Glyco_hydro_b"/>
</dbReference>
<keyword evidence="3" id="KW-0378">Hydrolase</keyword>
<feature type="signal peptide" evidence="11">
    <location>
        <begin position="1"/>
        <end position="20"/>
    </location>
</feature>
<dbReference type="Gene3D" id="2.60.40.1760">
    <property type="entry name" value="glycosyl hydrolase (family 31)"/>
    <property type="match status" value="1"/>
</dbReference>